<protein>
    <recommendedName>
        <fullName evidence="3">SnoaL-like protein</fullName>
    </recommendedName>
</protein>
<sequence length="154" mass="16883">MSTRTSTSTGTSTGTGTGTAQRIADRYVALWNEPDPEQRRRAVEELWSANGVHLLQPPEDMRERAAELDFAETVLEARGHDALEQRVARAHEEFVAGGGYAFREQGEAVRVGDAVKLTWVMVRPGENEVLGGGVEVLVLDEDGRIATDYQFPGL</sequence>
<accession>A0ABZ1TWE7</accession>
<proteinExistence type="predicted"/>
<reference evidence="1" key="1">
    <citation type="submission" date="2022-10" db="EMBL/GenBank/DDBJ databases">
        <title>The complete genomes of actinobacterial strains from the NBC collection.</title>
        <authorList>
            <person name="Joergensen T.S."/>
            <person name="Alvarez Arevalo M."/>
            <person name="Sterndorff E.B."/>
            <person name="Faurdal D."/>
            <person name="Vuksanovic O."/>
            <person name="Mourched A.-S."/>
            <person name="Charusanti P."/>
            <person name="Shaw S."/>
            <person name="Blin K."/>
            <person name="Weber T."/>
        </authorList>
    </citation>
    <scope>NUCLEOTIDE SEQUENCE</scope>
    <source>
        <strain evidence="1">NBC_00222</strain>
    </source>
</reference>
<evidence type="ECO:0000313" key="2">
    <source>
        <dbReference type="Proteomes" id="UP001432222"/>
    </source>
</evidence>
<evidence type="ECO:0000313" key="1">
    <source>
        <dbReference type="EMBL" id="WUQ83283.1"/>
    </source>
</evidence>
<organism evidence="1 2">
    <name type="scientific">Kitasatospora purpeofusca</name>
    <dbReference type="NCBI Taxonomy" id="67352"/>
    <lineage>
        <taxon>Bacteria</taxon>
        <taxon>Bacillati</taxon>
        <taxon>Actinomycetota</taxon>
        <taxon>Actinomycetes</taxon>
        <taxon>Kitasatosporales</taxon>
        <taxon>Streptomycetaceae</taxon>
        <taxon>Kitasatospora</taxon>
    </lineage>
</organism>
<dbReference type="Proteomes" id="UP001432222">
    <property type="component" value="Chromosome"/>
</dbReference>
<dbReference type="RefSeq" id="WP_328954316.1">
    <property type="nucleotide sequence ID" value="NZ_CP108110.1"/>
</dbReference>
<name>A0ABZ1TWE7_9ACTN</name>
<dbReference type="InterPro" id="IPR032710">
    <property type="entry name" value="NTF2-like_dom_sf"/>
</dbReference>
<evidence type="ECO:0008006" key="3">
    <source>
        <dbReference type="Google" id="ProtNLM"/>
    </source>
</evidence>
<dbReference type="EMBL" id="CP108110">
    <property type="protein sequence ID" value="WUQ83283.1"/>
    <property type="molecule type" value="Genomic_DNA"/>
</dbReference>
<dbReference type="SUPFAM" id="SSF54427">
    <property type="entry name" value="NTF2-like"/>
    <property type="match status" value="1"/>
</dbReference>
<gene>
    <name evidence="1" type="ORF">OHA16_10020</name>
</gene>
<dbReference type="Gene3D" id="3.10.450.50">
    <property type="match status" value="1"/>
</dbReference>
<keyword evidence="2" id="KW-1185">Reference proteome</keyword>